<dbReference type="CDD" id="cd06257">
    <property type="entry name" value="DnaJ"/>
    <property type="match status" value="1"/>
</dbReference>
<evidence type="ECO:0000256" key="6">
    <source>
        <dbReference type="SAM" id="MobiDB-lite"/>
    </source>
</evidence>
<dbReference type="FunFam" id="2.10.230.10:FF:000001">
    <property type="entry name" value="DnaJ subfamily A member 2"/>
    <property type="match status" value="1"/>
</dbReference>
<name>A0A7M5U5S1_9CNID</name>
<protein>
    <submittedName>
        <fullName evidence="9">Uncharacterized protein</fullName>
    </submittedName>
</protein>
<keyword evidence="2" id="KW-0677">Repeat</keyword>
<dbReference type="PROSITE" id="PS50076">
    <property type="entry name" value="DNAJ_2"/>
    <property type="match status" value="1"/>
</dbReference>
<feature type="zinc finger region" description="CR-type" evidence="5">
    <location>
        <begin position="132"/>
        <end position="216"/>
    </location>
</feature>
<feature type="region of interest" description="Disordered" evidence="6">
    <location>
        <begin position="383"/>
        <end position="421"/>
    </location>
</feature>
<sequence>FQQYKRLARQYHPDKAGAEFEDKFKEISVAHEVLTDQKKRDLYDRYGEKGLQEGGGMGAGMEDILNHIFGGGGGGGGGMGGMGGMGGFDSMFGFSPFGGMGGMGGGRRRHQRRRGEDTVHPLRVKLEDLYMGKVSKLKLRKKIICASCDGTGGKGNAVQTCYSCHGNGVKISIQSIGPGMVQQVQRVCPDCQGDGEVIDPKNRCKKCLGKKVSEETKILEVRVNKGMMDGQKITFRGEGDQQPGVETGDVVIVVQQLPHEQYTRKGDNLMMKLNIGLTEALCGFKIPIKHLDGRELIISHPQGKIIEPGSTKFIMNEGMPRHRDPSDRGNLFIDFDVVFPEKDFLAHEKLPELIKLLPPRQEIMDIPDGENGEEIEECHLVELDQSEAGPGASHATYADDSDDEEGHRGHPGGPGVQCATQ</sequence>
<dbReference type="PROSITE" id="PS51188">
    <property type="entry name" value="ZF_CR"/>
    <property type="match status" value="1"/>
</dbReference>
<evidence type="ECO:0000313" key="9">
    <source>
        <dbReference type="EnsemblMetazoa" id="CLYHEMP006627.1"/>
    </source>
</evidence>
<organism evidence="9 10">
    <name type="scientific">Clytia hemisphaerica</name>
    <dbReference type="NCBI Taxonomy" id="252671"/>
    <lineage>
        <taxon>Eukaryota</taxon>
        <taxon>Metazoa</taxon>
        <taxon>Cnidaria</taxon>
        <taxon>Hydrozoa</taxon>
        <taxon>Hydroidolina</taxon>
        <taxon>Leptothecata</taxon>
        <taxon>Obeliida</taxon>
        <taxon>Clytiidae</taxon>
        <taxon>Clytia</taxon>
    </lineage>
</organism>
<feature type="domain" description="CR-type" evidence="8">
    <location>
        <begin position="132"/>
        <end position="216"/>
    </location>
</feature>
<dbReference type="GO" id="GO:0051082">
    <property type="term" value="F:unfolded protein binding"/>
    <property type="evidence" value="ECO:0007669"/>
    <property type="project" value="InterPro"/>
</dbReference>
<dbReference type="Pfam" id="PF00684">
    <property type="entry name" value="DnaJ_CXXCXGXG"/>
    <property type="match status" value="1"/>
</dbReference>
<dbReference type="CDD" id="cd10747">
    <property type="entry name" value="DnaJ_C"/>
    <property type="match status" value="1"/>
</dbReference>
<evidence type="ECO:0000259" key="7">
    <source>
        <dbReference type="PROSITE" id="PS50076"/>
    </source>
</evidence>
<dbReference type="OrthoDB" id="550424at2759"/>
<dbReference type="CDD" id="cd10719">
    <property type="entry name" value="DnaJ_zf"/>
    <property type="match status" value="1"/>
</dbReference>
<reference evidence="9" key="1">
    <citation type="submission" date="2021-01" db="UniProtKB">
        <authorList>
            <consortium name="EnsemblMetazoa"/>
        </authorList>
    </citation>
    <scope>IDENTIFICATION</scope>
</reference>
<dbReference type="InterPro" id="IPR001305">
    <property type="entry name" value="HSP_DnaJ_Cys-rich_dom"/>
</dbReference>
<dbReference type="GO" id="GO:0008270">
    <property type="term" value="F:zinc ion binding"/>
    <property type="evidence" value="ECO:0007669"/>
    <property type="project" value="UniProtKB-KW"/>
</dbReference>
<keyword evidence="10" id="KW-1185">Reference proteome</keyword>
<dbReference type="GO" id="GO:0006457">
    <property type="term" value="P:protein folding"/>
    <property type="evidence" value="ECO:0007669"/>
    <property type="project" value="InterPro"/>
</dbReference>
<dbReference type="InterPro" id="IPR001623">
    <property type="entry name" value="DnaJ_domain"/>
</dbReference>
<evidence type="ECO:0000256" key="5">
    <source>
        <dbReference type="PROSITE-ProRule" id="PRU00546"/>
    </source>
</evidence>
<dbReference type="PRINTS" id="PR00625">
    <property type="entry name" value="JDOMAIN"/>
</dbReference>
<dbReference type="InterPro" id="IPR044713">
    <property type="entry name" value="DNJA1/2-like"/>
</dbReference>
<evidence type="ECO:0000259" key="8">
    <source>
        <dbReference type="PROSITE" id="PS51188"/>
    </source>
</evidence>
<dbReference type="SUPFAM" id="SSF49493">
    <property type="entry name" value="HSP40/DnaJ peptide-binding domain"/>
    <property type="match status" value="2"/>
</dbReference>
<evidence type="ECO:0000256" key="2">
    <source>
        <dbReference type="ARBA" id="ARBA00022737"/>
    </source>
</evidence>
<dbReference type="InterPro" id="IPR036410">
    <property type="entry name" value="HSP_DnaJ_Cys-rich_dom_sf"/>
</dbReference>
<dbReference type="AlphaFoldDB" id="A0A7M5U5S1"/>
<dbReference type="SUPFAM" id="SSF57938">
    <property type="entry name" value="DnaJ/Hsp40 cysteine-rich domain"/>
    <property type="match status" value="1"/>
</dbReference>
<dbReference type="InterPro" id="IPR002939">
    <property type="entry name" value="DnaJ_C"/>
</dbReference>
<evidence type="ECO:0000256" key="3">
    <source>
        <dbReference type="ARBA" id="ARBA00022771"/>
    </source>
</evidence>
<dbReference type="Proteomes" id="UP000594262">
    <property type="component" value="Unplaced"/>
</dbReference>
<dbReference type="InterPro" id="IPR018253">
    <property type="entry name" value="DnaJ_domain_CS"/>
</dbReference>
<feature type="domain" description="J" evidence="7">
    <location>
        <begin position="1"/>
        <end position="47"/>
    </location>
</feature>
<accession>A0A7M5U5S1</accession>
<dbReference type="InterPro" id="IPR036869">
    <property type="entry name" value="J_dom_sf"/>
</dbReference>
<dbReference type="Pfam" id="PF01556">
    <property type="entry name" value="DnaJ_C"/>
    <property type="match status" value="1"/>
</dbReference>
<dbReference type="GO" id="GO:0030544">
    <property type="term" value="F:Hsp70 protein binding"/>
    <property type="evidence" value="ECO:0007669"/>
    <property type="project" value="InterPro"/>
</dbReference>
<dbReference type="Pfam" id="PF00226">
    <property type="entry name" value="DnaJ"/>
    <property type="match status" value="1"/>
</dbReference>
<dbReference type="InterPro" id="IPR008971">
    <property type="entry name" value="HSP40/DnaJ_pept-bd"/>
</dbReference>
<dbReference type="Gene3D" id="2.60.260.20">
    <property type="entry name" value="Urease metallochaperone UreE, N-terminal domain"/>
    <property type="match status" value="2"/>
</dbReference>
<dbReference type="Gene3D" id="2.10.230.10">
    <property type="entry name" value="Heat shock protein DnaJ, cysteine-rich domain"/>
    <property type="match status" value="1"/>
</dbReference>
<dbReference type="Gene3D" id="1.10.287.110">
    <property type="entry name" value="DnaJ domain"/>
    <property type="match status" value="1"/>
</dbReference>
<dbReference type="PANTHER" id="PTHR43888">
    <property type="entry name" value="DNAJ-LIKE-2, ISOFORM A-RELATED"/>
    <property type="match status" value="1"/>
</dbReference>
<evidence type="ECO:0000313" key="10">
    <source>
        <dbReference type="Proteomes" id="UP000594262"/>
    </source>
</evidence>
<dbReference type="PROSITE" id="PS00636">
    <property type="entry name" value="DNAJ_1"/>
    <property type="match status" value="1"/>
</dbReference>
<evidence type="ECO:0000256" key="1">
    <source>
        <dbReference type="ARBA" id="ARBA00022723"/>
    </source>
</evidence>
<dbReference type="SUPFAM" id="SSF46565">
    <property type="entry name" value="Chaperone J-domain"/>
    <property type="match status" value="1"/>
</dbReference>
<dbReference type="FunFam" id="2.60.260.20:FF:000003">
    <property type="entry name" value="DnaJ subfamily A member 2"/>
    <property type="match status" value="1"/>
</dbReference>
<keyword evidence="4 5" id="KW-0862">Zinc</keyword>
<dbReference type="EnsemblMetazoa" id="CLYHEMT006627.1">
    <property type="protein sequence ID" value="CLYHEMP006627.1"/>
    <property type="gene ID" value="CLYHEMG006627"/>
</dbReference>
<keyword evidence="1 5" id="KW-0479">Metal-binding</keyword>
<keyword evidence="3 5" id="KW-0863">Zinc-finger</keyword>
<proteinExistence type="predicted"/>
<evidence type="ECO:0000256" key="4">
    <source>
        <dbReference type="ARBA" id="ARBA00022833"/>
    </source>
</evidence>